<dbReference type="EMBL" id="JACYCF010000001">
    <property type="protein sequence ID" value="KAF8761122.1"/>
    <property type="molecule type" value="Genomic_DNA"/>
</dbReference>
<protein>
    <submittedName>
        <fullName evidence="2">Uncharacterized protein</fullName>
    </submittedName>
</protein>
<feature type="region of interest" description="Disordered" evidence="1">
    <location>
        <begin position="108"/>
        <end position="154"/>
    </location>
</feature>
<evidence type="ECO:0000313" key="2">
    <source>
        <dbReference type="EMBL" id="KAF8761122.1"/>
    </source>
</evidence>
<feature type="compositionally biased region" description="Low complexity" evidence="1">
    <location>
        <begin position="124"/>
        <end position="146"/>
    </location>
</feature>
<dbReference type="Proteomes" id="UP000614334">
    <property type="component" value="Unassembled WGS sequence"/>
</dbReference>
<reference evidence="2" key="1">
    <citation type="submission" date="2020-09" db="EMBL/GenBank/DDBJ databases">
        <title>Comparative genome analyses of four rice-infecting Rhizoctonia solani isolates reveal extensive enrichment of homogalacturonan modification genes.</title>
        <authorList>
            <person name="Lee D.-Y."/>
            <person name="Jeon J."/>
            <person name="Kim K.-T."/>
            <person name="Cheong K."/>
            <person name="Song H."/>
            <person name="Choi G."/>
            <person name="Ko J."/>
            <person name="Opiyo S.O."/>
            <person name="Zuo S."/>
            <person name="Madhav S."/>
            <person name="Lee Y.-H."/>
            <person name="Wang G.-L."/>
        </authorList>
    </citation>
    <scope>NUCLEOTIDE SEQUENCE</scope>
    <source>
        <strain evidence="2">AG1-IA B2</strain>
    </source>
</reference>
<accession>A0A8H7IMF0</accession>
<gene>
    <name evidence="2" type="ORF">RHS01_01200</name>
</gene>
<organism evidence="2 3">
    <name type="scientific">Rhizoctonia solani</name>
    <dbReference type="NCBI Taxonomy" id="456999"/>
    <lineage>
        <taxon>Eukaryota</taxon>
        <taxon>Fungi</taxon>
        <taxon>Dikarya</taxon>
        <taxon>Basidiomycota</taxon>
        <taxon>Agaricomycotina</taxon>
        <taxon>Agaricomycetes</taxon>
        <taxon>Cantharellales</taxon>
        <taxon>Ceratobasidiaceae</taxon>
        <taxon>Rhizoctonia</taxon>
    </lineage>
</organism>
<sequence length="192" mass="20680">MDRLQLPEYKFGPEVPWSRLVVTNVPTGMGGSLQRMRNRKELTQLLNKAFPDSAKFGSVKLTLAPNWLADPAQLQAKGRNASTVLFAFKDAGAEDAKLRSLTPNLYSKPAQNASNTDIPSVNVTPKNPNATNADATTTQPTNTTQKTAHDASKRVKATRANAYTAPHAVFTDTASIPPNALRCPSSVAPSHK</sequence>
<proteinExistence type="predicted"/>
<feature type="compositionally biased region" description="Polar residues" evidence="1">
    <location>
        <begin position="108"/>
        <end position="123"/>
    </location>
</feature>
<comment type="caution">
    <text evidence="2">The sequence shown here is derived from an EMBL/GenBank/DDBJ whole genome shotgun (WGS) entry which is preliminary data.</text>
</comment>
<evidence type="ECO:0000256" key="1">
    <source>
        <dbReference type="SAM" id="MobiDB-lite"/>
    </source>
</evidence>
<dbReference type="AlphaFoldDB" id="A0A8H7IMF0"/>
<name>A0A8H7IMF0_9AGAM</name>
<evidence type="ECO:0000313" key="3">
    <source>
        <dbReference type="Proteomes" id="UP000614334"/>
    </source>
</evidence>